<sequence>MHVASVLESREQSRRRHVQPTPRVSCTFSGCTKTFSRSSNLTTHLKIHDVNREYPFQCSEALCGKKFTRRTDLRRHFNSVHAKARAFPCYFCTMSFARSDTRGR</sequence>
<keyword evidence="4" id="KW-0862">Zinc</keyword>
<gene>
    <name evidence="10" type="ORF">QBC35DRAFT_392374</name>
</gene>
<dbReference type="PROSITE" id="PS00028">
    <property type="entry name" value="ZINC_FINGER_C2H2_1"/>
    <property type="match status" value="2"/>
</dbReference>
<dbReference type="GO" id="GO:0000981">
    <property type="term" value="F:DNA-binding transcription factor activity, RNA polymerase II-specific"/>
    <property type="evidence" value="ECO:0007669"/>
    <property type="project" value="TreeGrafter"/>
</dbReference>
<feature type="domain" description="C2H2-type" evidence="9">
    <location>
        <begin position="56"/>
        <end position="86"/>
    </location>
</feature>
<dbReference type="EMBL" id="MU864504">
    <property type="protein sequence ID" value="KAK4184130.1"/>
    <property type="molecule type" value="Genomic_DNA"/>
</dbReference>
<evidence type="ECO:0000256" key="2">
    <source>
        <dbReference type="ARBA" id="ARBA00022737"/>
    </source>
</evidence>
<keyword evidence="11" id="KW-1185">Reference proteome</keyword>
<evidence type="ECO:0000313" key="11">
    <source>
        <dbReference type="Proteomes" id="UP001302126"/>
    </source>
</evidence>
<dbReference type="Gene3D" id="3.30.160.60">
    <property type="entry name" value="Classic Zinc Finger"/>
    <property type="match status" value="2"/>
</dbReference>
<dbReference type="GO" id="GO:0000978">
    <property type="term" value="F:RNA polymerase II cis-regulatory region sequence-specific DNA binding"/>
    <property type="evidence" value="ECO:0007669"/>
    <property type="project" value="TreeGrafter"/>
</dbReference>
<dbReference type="PROSITE" id="PS50157">
    <property type="entry name" value="ZINC_FINGER_C2H2_2"/>
    <property type="match status" value="2"/>
</dbReference>
<keyword evidence="2" id="KW-0677">Repeat</keyword>
<dbReference type="Proteomes" id="UP001302126">
    <property type="component" value="Unassembled WGS sequence"/>
</dbReference>
<dbReference type="FunFam" id="3.30.160.60:FF:000032">
    <property type="entry name" value="Krueppel-like factor 4"/>
    <property type="match status" value="1"/>
</dbReference>
<dbReference type="GO" id="GO:0008270">
    <property type="term" value="F:zinc ion binding"/>
    <property type="evidence" value="ECO:0007669"/>
    <property type="project" value="UniProtKB-KW"/>
</dbReference>
<keyword evidence="5" id="KW-0805">Transcription regulation</keyword>
<dbReference type="InterPro" id="IPR013087">
    <property type="entry name" value="Znf_C2H2_type"/>
</dbReference>
<dbReference type="AlphaFoldDB" id="A0AAN6WMM6"/>
<dbReference type="PANTHER" id="PTHR23235">
    <property type="entry name" value="KRUEPPEL-LIKE TRANSCRIPTION FACTOR"/>
    <property type="match status" value="1"/>
</dbReference>
<comment type="caution">
    <text evidence="10">The sequence shown here is derived from an EMBL/GenBank/DDBJ whole genome shotgun (WGS) entry which is preliminary data.</text>
</comment>
<dbReference type="Pfam" id="PF00096">
    <property type="entry name" value="zf-C2H2"/>
    <property type="match status" value="2"/>
</dbReference>
<reference evidence="10" key="2">
    <citation type="submission" date="2023-05" db="EMBL/GenBank/DDBJ databases">
        <authorList>
            <consortium name="Lawrence Berkeley National Laboratory"/>
            <person name="Steindorff A."/>
            <person name="Hensen N."/>
            <person name="Bonometti L."/>
            <person name="Westerberg I."/>
            <person name="Brannstrom I.O."/>
            <person name="Guillou S."/>
            <person name="Cros-Aarteil S."/>
            <person name="Calhoun S."/>
            <person name="Haridas S."/>
            <person name="Kuo A."/>
            <person name="Mondo S."/>
            <person name="Pangilinan J."/>
            <person name="Riley R."/>
            <person name="Labutti K."/>
            <person name="Andreopoulos B."/>
            <person name="Lipzen A."/>
            <person name="Chen C."/>
            <person name="Yanf M."/>
            <person name="Daum C."/>
            <person name="Ng V."/>
            <person name="Clum A."/>
            <person name="Ohm R."/>
            <person name="Martin F."/>
            <person name="Silar P."/>
            <person name="Natvig D."/>
            <person name="Lalanne C."/>
            <person name="Gautier V."/>
            <person name="Ament-Velasquez S.L."/>
            <person name="Kruys A."/>
            <person name="Hutchinson M.I."/>
            <person name="Powell A.J."/>
            <person name="Barry K."/>
            <person name="Miller A.N."/>
            <person name="Grigoriev I.V."/>
            <person name="Debuchy R."/>
            <person name="Gladieux P."/>
            <person name="Thoren M.H."/>
            <person name="Johannesson H."/>
        </authorList>
    </citation>
    <scope>NUCLEOTIDE SEQUENCE</scope>
    <source>
        <strain evidence="10">PSN309</strain>
    </source>
</reference>
<organism evidence="10 11">
    <name type="scientific">Podospora australis</name>
    <dbReference type="NCBI Taxonomy" id="1536484"/>
    <lineage>
        <taxon>Eukaryota</taxon>
        <taxon>Fungi</taxon>
        <taxon>Dikarya</taxon>
        <taxon>Ascomycota</taxon>
        <taxon>Pezizomycotina</taxon>
        <taxon>Sordariomycetes</taxon>
        <taxon>Sordariomycetidae</taxon>
        <taxon>Sordariales</taxon>
        <taxon>Podosporaceae</taxon>
        <taxon>Podospora</taxon>
    </lineage>
</organism>
<evidence type="ECO:0000313" key="10">
    <source>
        <dbReference type="EMBL" id="KAK4184130.1"/>
    </source>
</evidence>
<protein>
    <recommendedName>
        <fullName evidence="9">C2H2-type domain-containing protein</fullName>
    </recommendedName>
</protein>
<keyword evidence="1" id="KW-0479">Metal-binding</keyword>
<evidence type="ECO:0000256" key="1">
    <source>
        <dbReference type="ARBA" id="ARBA00022723"/>
    </source>
</evidence>
<dbReference type="SMART" id="SM00355">
    <property type="entry name" value="ZnF_C2H2"/>
    <property type="match status" value="2"/>
</dbReference>
<reference evidence="10" key="1">
    <citation type="journal article" date="2023" name="Mol. Phylogenet. Evol.">
        <title>Genome-scale phylogeny and comparative genomics of the fungal order Sordariales.</title>
        <authorList>
            <person name="Hensen N."/>
            <person name="Bonometti L."/>
            <person name="Westerberg I."/>
            <person name="Brannstrom I.O."/>
            <person name="Guillou S."/>
            <person name="Cros-Aarteil S."/>
            <person name="Calhoun S."/>
            <person name="Haridas S."/>
            <person name="Kuo A."/>
            <person name="Mondo S."/>
            <person name="Pangilinan J."/>
            <person name="Riley R."/>
            <person name="LaButti K."/>
            <person name="Andreopoulos B."/>
            <person name="Lipzen A."/>
            <person name="Chen C."/>
            <person name="Yan M."/>
            <person name="Daum C."/>
            <person name="Ng V."/>
            <person name="Clum A."/>
            <person name="Steindorff A."/>
            <person name="Ohm R.A."/>
            <person name="Martin F."/>
            <person name="Silar P."/>
            <person name="Natvig D.O."/>
            <person name="Lalanne C."/>
            <person name="Gautier V."/>
            <person name="Ament-Velasquez S.L."/>
            <person name="Kruys A."/>
            <person name="Hutchinson M.I."/>
            <person name="Powell A.J."/>
            <person name="Barry K."/>
            <person name="Miller A.N."/>
            <person name="Grigoriev I.V."/>
            <person name="Debuchy R."/>
            <person name="Gladieux P."/>
            <person name="Hiltunen Thoren M."/>
            <person name="Johannesson H."/>
        </authorList>
    </citation>
    <scope>NUCLEOTIDE SEQUENCE</scope>
    <source>
        <strain evidence="10">PSN309</strain>
    </source>
</reference>
<accession>A0AAN6WMM6</accession>
<dbReference type="PANTHER" id="PTHR23235:SF120">
    <property type="entry name" value="KRUPPEL-LIKE FACTOR 15"/>
    <property type="match status" value="1"/>
</dbReference>
<evidence type="ECO:0000256" key="5">
    <source>
        <dbReference type="ARBA" id="ARBA00023015"/>
    </source>
</evidence>
<evidence type="ECO:0000256" key="6">
    <source>
        <dbReference type="ARBA" id="ARBA00023163"/>
    </source>
</evidence>
<feature type="domain" description="C2H2-type" evidence="9">
    <location>
        <begin position="24"/>
        <end position="53"/>
    </location>
</feature>
<feature type="region of interest" description="Disordered" evidence="8">
    <location>
        <begin position="1"/>
        <end position="21"/>
    </location>
</feature>
<evidence type="ECO:0000259" key="9">
    <source>
        <dbReference type="PROSITE" id="PS50157"/>
    </source>
</evidence>
<evidence type="ECO:0000256" key="3">
    <source>
        <dbReference type="ARBA" id="ARBA00022771"/>
    </source>
</evidence>
<evidence type="ECO:0000256" key="7">
    <source>
        <dbReference type="PROSITE-ProRule" id="PRU00042"/>
    </source>
</evidence>
<keyword evidence="6" id="KW-0804">Transcription</keyword>
<evidence type="ECO:0000256" key="8">
    <source>
        <dbReference type="SAM" id="MobiDB-lite"/>
    </source>
</evidence>
<evidence type="ECO:0000256" key="4">
    <source>
        <dbReference type="ARBA" id="ARBA00022833"/>
    </source>
</evidence>
<dbReference type="SUPFAM" id="SSF57667">
    <property type="entry name" value="beta-beta-alpha zinc fingers"/>
    <property type="match status" value="1"/>
</dbReference>
<proteinExistence type="predicted"/>
<dbReference type="InterPro" id="IPR036236">
    <property type="entry name" value="Znf_C2H2_sf"/>
</dbReference>
<name>A0AAN6WMM6_9PEZI</name>
<keyword evidence="3 7" id="KW-0863">Zinc-finger</keyword>